<organism evidence="1">
    <name type="scientific">marine sediment metagenome</name>
    <dbReference type="NCBI Taxonomy" id="412755"/>
    <lineage>
        <taxon>unclassified sequences</taxon>
        <taxon>metagenomes</taxon>
        <taxon>ecological metagenomes</taxon>
    </lineage>
</organism>
<reference evidence="1" key="1">
    <citation type="journal article" date="2014" name="Front. Microbiol.">
        <title>High frequency of phylogenetically diverse reductive dehalogenase-homologous genes in deep subseafloor sedimentary metagenomes.</title>
        <authorList>
            <person name="Kawai M."/>
            <person name="Futagami T."/>
            <person name="Toyoda A."/>
            <person name="Takaki Y."/>
            <person name="Nishi S."/>
            <person name="Hori S."/>
            <person name="Arai W."/>
            <person name="Tsubouchi T."/>
            <person name="Morono Y."/>
            <person name="Uchiyama I."/>
            <person name="Ito T."/>
            <person name="Fujiyama A."/>
            <person name="Inagaki F."/>
            <person name="Takami H."/>
        </authorList>
    </citation>
    <scope>NUCLEOTIDE SEQUENCE</scope>
    <source>
        <strain evidence="1">Expedition CK06-06</strain>
    </source>
</reference>
<dbReference type="AlphaFoldDB" id="X1SXV3"/>
<sequence>SISDLQRIRTLADRYFLFPKYTGANCDKLVVQEGIAELWEHEVTGTITDPVTETEYTVDDAPLDGGLIAISPNGEWIAAIVKEAVTGNALVFIYKGS</sequence>
<accession>X1SXV3</accession>
<evidence type="ECO:0000313" key="1">
    <source>
        <dbReference type="EMBL" id="GAI72644.1"/>
    </source>
</evidence>
<proteinExistence type="predicted"/>
<gene>
    <name evidence="1" type="ORF">S12H4_04228</name>
</gene>
<comment type="caution">
    <text evidence="1">The sequence shown here is derived from an EMBL/GenBank/DDBJ whole genome shotgun (WGS) entry which is preliminary data.</text>
</comment>
<dbReference type="EMBL" id="BARW01001274">
    <property type="protein sequence ID" value="GAI72644.1"/>
    <property type="molecule type" value="Genomic_DNA"/>
</dbReference>
<feature type="non-terminal residue" evidence="1">
    <location>
        <position position="1"/>
    </location>
</feature>
<name>X1SXV3_9ZZZZ</name>
<protein>
    <submittedName>
        <fullName evidence="1">Uncharacterized protein</fullName>
    </submittedName>
</protein>